<dbReference type="PROSITE" id="PS51352">
    <property type="entry name" value="THIOREDOXIN_2"/>
    <property type="match status" value="1"/>
</dbReference>
<gene>
    <name evidence="3" type="ORF">GCM10009682_27140</name>
</gene>
<evidence type="ECO:0000313" key="3">
    <source>
        <dbReference type="EMBL" id="GAA1803918.1"/>
    </source>
</evidence>
<reference evidence="4" key="1">
    <citation type="journal article" date="2019" name="Int. J. Syst. Evol. Microbiol.">
        <title>The Global Catalogue of Microorganisms (GCM) 10K type strain sequencing project: providing services to taxonomists for standard genome sequencing and annotation.</title>
        <authorList>
            <consortium name="The Broad Institute Genomics Platform"/>
            <consortium name="The Broad Institute Genome Sequencing Center for Infectious Disease"/>
            <person name="Wu L."/>
            <person name="Ma J."/>
        </authorList>
    </citation>
    <scope>NUCLEOTIDE SEQUENCE [LARGE SCALE GENOMIC DNA]</scope>
    <source>
        <strain evidence="4">JCM 13250</strain>
    </source>
</reference>
<protein>
    <recommendedName>
        <fullName evidence="2">Thioredoxin domain-containing protein</fullName>
    </recommendedName>
</protein>
<keyword evidence="1" id="KW-1133">Transmembrane helix</keyword>
<evidence type="ECO:0000313" key="4">
    <source>
        <dbReference type="Proteomes" id="UP001500218"/>
    </source>
</evidence>
<dbReference type="Proteomes" id="UP001500218">
    <property type="component" value="Unassembled WGS sequence"/>
</dbReference>
<dbReference type="EMBL" id="BAAALT010000070">
    <property type="protein sequence ID" value="GAA1803918.1"/>
    <property type="molecule type" value="Genomic_DNA"/>
</dbReference>
<name>A0ABP4YAT0_9ACTN</name>
<keyword evidence="4" id="KW-1185">Reference proteome</keyword>
<keyword evidence="1" id="KW-0472">Membrane</keyword>
<dbReference type="InterPro" id="IPR000643">
    <property type="entry name" value="Iodothyronine_deiodinase"/>
</dbReference>
<comment type="caution">
    <text evidence="3">The sequence shown here is derived from an EMBL/GenBank/DDBJ whole genome shotgun (WGS) entry which is preliminary data.</text>
</comment>
<dbReference type="Pfam" id="PF00837">
    <property type="entry name" value="T4_deiodinase"/>
    <property type="match status" value="1"/>
</dbReference>
<evidence type="ECO:0000256" key="1">
    <source>
        <dbReference type="SAM" id="Phobius"/>
    </source>
</evidence>
<keyword evidence="1" id="KW-0812">Transmembrane</keyword>
<feature type="transmembrane region" description="Helical" evidence="1">
    <location>
        <begin position="255"/>
        <end position="274"/>
    </location>
</feature>
<proteinExistence type="predicted"/>
<dbReference type="RefSeq" id="WP_344130458.1">
    <property type="nucleotide sequence ID" value="NZ_BAAALT010000070.1"/>
</dbReference>
<sequence>MQPSTLDTDTRAGAAYRFNRFGVALLIDDMTFSRDAPAPGDRIPAFDLVTVDGGRFRDTDLGGLPVLMVFGSRTCPVTESAVPVVRRLHAQFGDRVRFVLVNTREAHPGDDFGQPDTFVVKHRHAVQLRDHHAIDFEVAVDDIDGRLHRAMSPKPNSAYLIDPSGVIRYRAHWANDEAALHSALTDMAAGRVPTRDVSRAMAGPLLRAVGHLPGIVRHAGRQVERDVWLAAPPLALLGRLSQLFKPFPVDRRGSAALALLGVVVVSVLGVLFATH</sequence>
<dbReference type="InterPro" id="IPR036249">
    <property type="entry name" value="Thioredoxin-like_sf"/>
</dbReference>
<evidence type="ECO:0000259" key="2">
    <source>
        <dbReference type="PROSITE" id="PS51352"/>
    </source>
</evidence>
<feature type="domain" description="Thioredoxin" evidence="2">
    <location>
        <begin position="37"/>
        <end position="189"/>
    </location>
</feature>
<organism evidence="3 4">
    <name type="scientific">Luedemannella flava</name>
    <dbReference type="NCBI Taxonomy" id="349316"/>
    <lineage>
        <taxon>Bacteria</taxon>
        <taxon>Bacillati</taxon>
        <taxon>Actinomycetota</taxon>
        <taxon>Actinomycetes</taxon>
        <taxon>Micromonosporales</taxon>
        <taxon>Micromonosporaceae</taxon>
        <taxon>Luedemannella</taxon>
    </lineage>
</organism>
<dbReference type="Gene3D" id="3.40.30.10">
    <property type="entry name" value="Glutaredoxin"/>
    <property type="match status" value="1"/>
</dbReference>
<dbReference type="InterPro" id="IPR013766">
    <property type="entry name" value="Thioredoxin_domain"/>
</dbReference>
<dbReference type="SUPFAM" id="SSF52833">
    <property type="entry name" value="Thioredoxin-like"/>
    <property type="match status" value="1"/>
</dbReference>
<accession>A0ABP4YAT0</accession>